<dbReference type="RefSeq" id="WP_121083496.1">
    <property type="nucleotide sequence ID" value="NZ_RBZU01000001.1"/>
</dbReference>
<dbReference type="InterPro" id="IPR003593">
    <property type="entry name" value="AAA+_ATPase"/>
</dbReference>
<dbReference type="SMART" id="SM00382">
    <property type="entry name" value="AAA"/>
    <property type="match status" value="1"/>
</dbReference>
<keyword evidence="2" id="KW-0813">Transport</keyword>
<accession>A0A494YG56</accession>
<dbReference type="InterPro" id="IPR017871">
    <property type="entry name" value="ABC_transporter-like_CS"/>
</dbReference>
<evidence type="ECO:0000256" key="5">
    <source>
        <dbReference type="ARBA" id="ARBA00022741"/>
    </source>
</evidence>
<evidence type="ECO:0000256" key="2">
    <source>
        <dbReference type="ARBA" id="ARBA00022448"/>
    </source>
</evidence>
<dbReference type="Proteomes" id="UP000270342">
    <property type="component" value="Unassembled WGS sequence"/>
</dbReference>
<dbReference type="SUPFAM" id="SSF52540">
    <property type="entry name" value="P-loop containing nucleoside triphosphate hydrolases"/>
    <property type="match status" value="1"/>
</dbReference>
<sequence length="326" mass="34993">MSHPTGTGLDDATREGARHGTRAGTHAPASAATRPVIELDHVTIELAGRTVLEDVSLSIGAGEFIGVLGANGAGKTTLMRALLGLVEPVGGSIRILGKPASRGNPAIGYMPQIRATLAERRLRGRDFVACALDGHRWGMALGRSARVRRQVDAALARVGALELAERPLISMSGGERQRLLLAQCLLGEPGLLLLDEPLISLDPHHQQATVDLVHTLQREFGITVLFSAHELNPLLHTLDRVLYLGRGQAALGTVDEVINGPVLSKLYGSRIDVMRLGGRIFVMSGASDLEHDEHRHEGDCGGAHAHDHDHAHDALHRPAHHHVHRH</sequence>
<keyword evidence="5" id="KW-0547">Nucleotide-binding</keyword>
<dbReference type="InterPro" id="IPR050153">
    <property type="entry name" value="Metal_Ion_Import_ABC"/>
</dbReference>
<dbReference type="InterPro" id="IPR027417">
    <property type="entry name" value="P-loop_NTPase"/>
</dbReference>
<dbReference type="EMBL" id="RBZU01000001">
    <property type="protein sequence ID" value="RKP59017.1"/>
    <property type="molecule type" value="Genomic_DNA"/>
</dbReference>
<keyword evidence="6 9" id="KW-0067">ATP-binding</keyword>
<dbReference type="PANTHER" id="PTHR42734">
    <property type="entry name" value="METAL TRANSPORT SYSTEM ATP-BINDING PROTEIN TM_0124-RELATED"/>
    <property type="match status" value="1"/>
</dbReference>
<keyword evidence="4" id="KW-0997">Cell inner membrane</keyword>
<dbReference type="Pfam" id="PF00005">
    <property type="entry name" value="ABC_tran"/>
    <property type="match status" value="1"/>
</dbReference>
<gene>
    <name evidence="9" type="ORF">D7S86_03640</name>
</gene>
<evidence type="ECO:0000259" key="8">
    <source>
        <dbReference type="PROSITE" id="PS50893"/>
    </source>
</evidence>
<feature type="domain" description="ABC transporter" evidence="8">
    <location>
        <begin position="37"/>
        <end position="271"/>
    </location>
</feature>
<dbReference type="AlphaFoldDB" id="A0A494YG56"/>
<name>A0A494YG56_9BURK</name>
<reference evidence="9 10" key="1">
    <citation type="submission" date="2018-10" db="EMBL/GenBank/DDBJ databases">
        <title>Robbsia sp. DHC34, isolated from soil.</title>
        <authorList>
            <person name="Gao Z.-H."/>
            <person name="Qiu L.-H."/>
        </authorList>
    </citation>
    <scope>NUCLEOTIDE SEQUENCE [LARGE SCALE GENOMIC DNA]</scope>
    <source>
        <strain evidence="9 10">DHC34</strain>
    </source>
</reference>
<dbReference type="PANTHER" id="PTHR42734:SF5">
    <property type="entry name" value="IRON TRANSPORT SYSTEM ATP-BINDING PROTEIN HI_0361-RELATED"/>
    <property type="match status" value="1"/>
</dbReference>
<comment type="caution">
    <text evidence="9">The sequence shown here is derived from an EMBL/GenBank/DDBJ whole genome shotgun (WGS) entry which is preliminary data.</text>
</comment>
<keyword evidence="4" id="KW-0472">Membrane</keyword>
<proteinExistence type="inferred from homology"/>
<evidence type="ECO:0000313" key="9">
    <source>
        <dbReference type="EMBL" id="RKP59017.1"/>
    </source>
</evidence>
<evidence type="ECO:0000313" key="10">
    <source>
        <dbReference type="Proteomes" id="UP000270342"/>
    </source>
</evidence>
<dbReference type="Gene3D" id="3.40.50.300">
    <property type="entry name" value="P-loop containing nucleotide triphosphate hydrolases"/>
    <property type="match status" value="1"/>
</dbReference>
<evidence type="ECO:0000256" key="1">
    <source>
        <dbReference type="ARBA" id="ARBA00005417"/>
    </source>
</evidence>
<dbReference type="InterPro" id="IPR003439">
    <property type="entry name" value="ABC_transporter-like_ATP-bd"/>
</dbReference>
<dbReference type="OrthoDB" id="5296765at2"/>
<evidence type="ECO:0000256" key="6">
    <source>
        <dbReference type="ARBA" id="ARBA00022840"/>
    </source>
</evidence>
<evidence type="ECO:0000256" key="3">
    <source>
        <dbReference type="ARBA" id="ARBA00022475"/>
    </source>
</evidence>
<dbReference type="PROSITE" id="PS50893">
    <property type="entry name" value="ABC_TRANSPORTER_2"/>
    <property type="match status" value="1"/>
</dbReference>
<feature type="region of interest" description="Disordered" evidence="7">
    <location>
        <begin position="1"/>
        <end position="32"/>
    </location>
</feature>
<dbReference type="PROSITE" id="PS00211">
    <property type="entry name" value="ABC_TRANSPORTER_1"/>
    <property type="match status" value="1"/>
</dbReference>
<keyword evidence="10" id="KW-1185">Reference proteome</keyword>
<dbReference type="GO" id="GO:0016887">
    <property type="term" value="F:ATP hydrolysis activity"/>
    <property type="evidence" value="ECO:0007669"/>
    <property type="project" value="InterPro"/>
</dbReference>
<organism evidence="9 10">
    <name type="scientific">Pararobbsia silviterrae</name>
    <dbReference type="NCBI Taxonomy" id="1792498"/>
    <lineage>
        <taxon>Bacteria</taxon>
        <taxon>Pseudomonadati</taxon>
        <taxon>Pseudomonadota</taxon>
        <taxon>Betaproteobacteria</taxon>
        <taxon>Burkholderiales</taxon>
        <taxon>Burkholderiaceae</taxon>
        <taxon>Pararobbsia</taxon>
    </lineage>
</organism>
<protein>
    <submittedName>
        <fullName evidence="9">ATP-binding cassette domain-containing protein</fullName>
    </submittedName>
</protein>
<evidence type="ECO:0000256" key="4">
    <source>
        <dbReference type="ARBA" id="ARBA00022519"/>
    </source>
</evidence>
<keyword evidence="3" id="KW-1003">Cell membrane</keyword>
<comment type="similarity">
    <text evidence="1">Belongs to the ABC transporter superfamily.</text>
</comment>
<dbReference type="GO" id="GO:0005524">
    <property type="term" value="F:ATP binding"/>
    <property type="evidence" value="ECO:0007669"/>
    <property type="project" value="UniProtKB-KW"/>
</dbReference>
<evidence type="ECO:0000256" key="7">
    <source>
        <dbReference type="SAM" id="MobiDB-lite"/>
    </source>
</evidence>